<keyword evidence="1" id="KW-0540">Nuclease</keyword>
<dbReference type="InterPro" id="IPR000212">
    <property type="entry name" value="DNA_helicase_UvrD/REP"/>
</dbReference>
<dbReference type="PROSITE" id="PS51198">
    <property type="entry name" value="UVRD_HELICASE_ATP_BIND"/>
    <property type="match status" value="1"/>
</dbReference>
<dbReference type="PANTHER" id="PTHR11070">
    <property type="entry name" value="UVRD / RECB / PCRA DNA HELICASE FAMILY MEMBER"/>
    <property type="match status" value="1"/>
</dbReference>
<evidence type="ECO:0000256" key="4">
    <source>
        <dbReference type="ARBA" id="ARBA00022801"/>
    </source>
</evidence>
<dbReference type="GO" id="GO:0003677">
    <property type="term" value="F:DNA binding"/>
    <property type="evidence" value="ECO:0007669"/>
    <property type="project" value="UniProtKB-KW"/>
</dbReference>
<dbReference type="SUPFAM" id="SSF52980">
    <property type="entry name" value="Restriction endonuclease-like"/>
    <property type="match status" value="1"/>
</dbReference>
<comment type="catalytic activity">
    <reaction evidence="11">
        <text>Couples ATP hydrolysis with the unwinding of duplex DNA by translocating in the 3'-5' direction.</text>
        <dbReference type="EC" id="5.6.2.4"/>
    </reaction>
</comment>
<keyword evidence="8" id="KW-0238">DNA-binding</keyword>
<dbReference type="InterPro" id="IPR011604">
    <property type="entry name" value="PDDEXK-like_dom_sf"/>
</dbReference>
<dbReference type="GO" id="GO:0000725">
    <property type="term" value="P:recombinational repair"/>
    <property type="evidence" value="ECO:0007669"/>
    <property type="project" value="TreeGrafter"/>
</dbReference>
<dbReference type="GO" id="GO:0005829">
    <property type="term" value="C:cytosol"/>
    <property type="evidence" value="ECO:0007669"/>
    <property type="project" value="TreeGrafter"/>
</dbReference>
<dbReference type="PANTHER" id="PTHR11070:SF48">
    <property type="entry name" value="ATP-DEPENDENT HELICASE_NUCLEASE SUBUNIT A"/>
    <property type="match status" value="1"/>
</dbReference>
<evidence type="ECO:0000256" key="10">
    <source>
        <dbReference type="ARBA" id="ARBA00023235"/>
    </source>
</evidence>
<dbReference type="Gene3D" id="3.40.50.300">
    <property type="entry name" value="P-loop containing nucleotide triphosphate hydrolases"/>
    <property type="match status" value="4"/>
</dbReference>
<keyword evidence="2 14" id="KW-0547">Nucleotide-binding</keyword>
<evidence type="ECO:0000256" key="13">
    <source>
        <dbReference type="ARBA" id="ARBA00048988"/>
    </source>
</evidence>
<dbReference type="InterPro" id="IPR011335">
    <property type="entry name" value="Restrct_endonuc-II-like"/>
</dbReference>
<evidence type="ECO:0000256" key="5">
    <source>
        <dbReference type="ARBA" id="ARBA00022806"/>
    </source>
</evidence>
<evidence type="ECO:0000256" key="14">
    <source>
        <dbReference type="PROSITE-ProRule" id="PRU00560"/>
    </source>
</evidence>
<reference evidence="17 18" key="1">
    <citation type="submission" date="2018-08" db="EMBL/GenBank/DDBJ databases">
        <title>A genome reference for cultivated species of the human gut microbiota.</title>
        <authorList>
            <person name="Zou Y."/>
            <person name="Xue W."/>
            <person name="Luo G."/>
        </authorList>
    </citation>
    <scope>NUCLEOTIDE SEQUENCE [LARGE SCALE GENOMIC DNA]</scope>
    <source>
        <strain evidence="17 18">AF18-46</strain>
    </source>
</reference>
<comment type="catalytic activity">
    <reaction evidence="13">
        <text>ATP + H2O = ADP + phosphate + H(+)</text>
        <dbReference type="Rhea" id="RHEA:13065"/>
        <dbReference type="ChEBI" id="CHEBI:15377"/>
        <dbReference type="ChEBI" id="CHEBI:15378"/>
        <dbReference type="ChEBI" id="CHEBI:30616"/>
        <dbReference type="ChEBI" id="CHEBI:43474"/>
        <dbReference type="ChEBI" id="CHEBI:456216"/>
        <dbReference type="EC" id="5.6.2.4"/>
    </reaction>
</comment>
<keyword evidence="7 14" id="KW-0067">ATP-binding</keyword>
<keyword evidence="5 14" id="KW-0347">Helicase</keyword>
<dbReference type="GO" id="GO:0033202">
    <property type="term" value="C:DNA helicase complex"/>
    <property type="evidence" value="ECO:0007669"/>
    <property type="project" value="TreeGrafter"/>
</dbReference>
<sequence>MRISEKNQLSAEQSVACNSSGMGIVVSASAGAGKTKVLVSRLVKRCIEDNPRVPLSRILALTFTEAAASEMKKRVAQELNEIKQLAEKEEPVDQELIQYIDDQIIALASANITTIDSFCLSIIKKYYNIIGLDPATTENILSSGKNENIQRDAFMCALEYAYQISPQETIMLASYFSSRADDYDGLYDAVVKINRHAESSVDPDEWYQHALKMYPKKFDPTSSNNFTSFDAFDINIRKYFFASLYGQLAVLQRDIEILQELPEAINGRGKVIDNSVAFDTFLNIIRTLQAELMPEDEHSAYTFAIYQNYKQQIQMMDDTKLSSYKKENYPEHARAMDHLKKILKNMAEERLNEDDFVSDARDASIINTALINLAKNTYQNCIRIKQENTAMYFSDMERYAYEILKHENVAKVIRDNLQEVMIDEFQDTSKLQDTIIEMIASPNCIFRVGDTKQSIYRFRQAKPALMRSKLNESEKITEETIDTSMQSAKIILSRNYRSDARIIQFTNILFQKIMNVKESTEKYGEDDIVDWFPKNDSPDALIEFASYAPKNKTTIVSDDEDEDEDIKMIKANWIANKIIDTYNQEFELAKKNDTKLPSFHDFAILLRSHGDKAYLKAAFEAKGIPYSIDTREGFYRSELCQTVIALCTAMLDEEADSALFACMVSNLYNYSDEEIAKAKIRLGSIKAVAKEFGIYDDLQMYKEIADTYGIPRMLSELANHNTYFNRLNISQQSNFDYLFEMTVSAKYHSVAEFLNSLKAVEDEVSNEAVSKGSADDIVTVTTIHHSKGLQYKYVFLWSNAINQFRDSAEAVNVDDDLYLGLNFLCANPYRAKRKTIHKRAIEYKANLEDAEEFIRILYVAVTRAVRRLYIVDALPKPIPYRGKKFMLGDLLIRNGMSGLILSTMANEPIMKRVDIDPSWNVYLEHKETETVTELPHYGYTSVEEKEILTPSSTEFGSSLPALDLTETNAGREYGTHIHACFEQIPTRLFNADDLTFLNLSSTELKHLLAFGDSDIYHQAVEGEIHHEYPFYVQTEKEKIHGIMDFVSILEDRIILIDFKTDNAELSKIKSLYTEQINTYRKALQLIYPNKTIDAYAWSVHHDKALEI</sequence>
<dbReference type="EC" id="5.6.2.4" evidence="12"/>
<organism evidence="17 18">
    <name type="scientific">Solobacterium moorei</name>
    <dbReference type="NCBI Taxonomy" id="102148"/>
    <lineage>
        <taxon>Bacteria</taxon>
        <taxon>Bacillati</taxon>
        <taxon>Bacillota</taxon>
        <taxon>Erysipelotrichia</taxon>
        <taxon>Erysipelotrichales</taxon>
        <taxon>Erysipelotrichaceae</taxon>
        <taxon>Solobacterium</taxon>
    </lineage>
</organism>
<evidence type="ECO:0000259" key="15">
    <source>
        <dbReference type="PROSITE" id="PS51198"/>
    </source>
</evidence>
<feature type="domain" description="UvrD-like helicase ATP-binding" evidence="15">
    <location>
        <begin position="7"/>
        <end position="499"/>
    </location>
</feature>
<feature type="domain" description="UvrD-like helicase C-terminal" evidence="16">
    <location>
        <begin position="532"/>
        <end position="788"/>
    </location>
</feature>
<dbReference type="GO" id="GO:0016887">
    <property type="term" value="F:ATP hydrolysis activity"/>
    <property type="evidence" value="ECO:0007669"/>
    <property type="project" value="RHEA"/>
</dbReference>
<gene>
    <name evidence="17" type="ORF">DWX20_00920</name>
</gene>
<dbReference type="PROSITE" id="PS51217">
    <property type="entry name" value="UVRD_HELICASE_CTER"/>
    <property type="match status" value="1"/>
</dbReference>
<keyword evidence="9" id="KW-0234">DNA repair</keyword>
<dbReference type="EMBL" id="QRWX01000001">
    <property type="protein sequence ID" value="RGT57640.1"/>
    <property type="molecule type" value="Genomic_DNA"/>
</dbReference>
<dbReference type="InterPro" id="IPR027417">
    <property type="entry name" value="P-loop_NTPase"/>
</dbReference>
<dbReference type="SUPFAM" id="SSF52540">
    <property type="entry name" value="P-loop containing nucleoside triphosphate hydrolases"/>
    <property type="match status" value="1"/>
</dbReference>
<evidence type="ECO:0000313" key="18">
    <source>
        <dbReference type="Proteomes" id="UP000284731"/>
    </source>
</evidence>
<dbReference type="InterPro" id="IPR014016">
    <property type="entry name" value="UvrD-like_ATP-bd"/>
</dbReference>
<evidence type="ECO:0000256" key="6">
    <source>
        <dbReference type="ARBA" id="ARBA00022839"/>
    </source>
</evidence>
<evidence type="ECO:0000256" key="3">
    <source>
        <dbReference type="ARBA" id="ARBA00022763"/>
    </source>
</evidence>
<evidence type="ECO:0000256" key="12">
    <source>
        <dbReference type="ARBA" id="ARBA00034808"/>
    </source>
</evidence>
<keyword evidence="6" id="KW-0269">Exonuclease</keyword>
<evidence type="ECO:0000259" key="16">
    <source>
        <dbReference type="PROSITE" id="PS51217"/>
    </source>
</evidence>
<evidence type="ECO:0000256" key="1">
    <source>
        <dbReference type="ARBA" id="ARBA00022722"/>
    </source>
</evidence>
<evidence type="ECO:0000256" key="9">
    <source>
        <dbReference type="ARBA" id="ARBA00023204"/>
    </source>
</evidence>
<evidence type="ECO:0000256" key="11">
    <source>
        <dbReference type="ARBA" id="ARBA00034617"/>
    </source>
</evidence>
<proteinExistence type="predicted"/>
<dbReference type="Pfam" id="PF00580">
    <property type="entry name" value="UvrD-helicase"/>
    <property type="match status" value="1"/>
</dbReference>
<dbReference type="GO" id="GO:0043138">
    <property type="term" value="F:3'-5' DNA helicase activity"/>
    <property type="evidence" value="ECO:0007669"/>
    <property type="project" value="UniProtKB-EC"/>
</dbReference>
<comment type="caution">
    <text evidence="17">The sequence shown here is derived from an EMBL/GenBank/DDBJ whole genome shotgun (WGS) entry which is preliminary data.</text>
</comment>
<evidence type="ECO:0000256" key="2">
    <source>
        <dbReference type="ARBA" id="ARBA00022741"/>
    </source>
</evidence>
<dbReference type="RefSeq" id="WP_118764133.1">
    <property type="nucleotide sequence ID" value="NZ_CABJCF010000001.1"/>
</dbReference>
<evidence type="ECO:0000256" key="7">
    <source>
        <dbReference type="ARBA" id="ARBA00022840"/>
    </source>
</evidence>
<dbReference type="Pfam" id="PF13361">
    <property type="entry name" value="UvrD_C"/>
    <property type="match status" value="2"/>
</dbReference>
<protein>
    <recommendedName>
        <fullName evidence="12">DNA 3'-5' helicase</fullName>
        <ecNumber evidence="12">5.6.2.4</ecNumber>
    </recommendedName>
</protein>
<name>A0A412PHL3_9FIRM</name>
<keyword evidence="10" id="KW-0413">Isomerase</keyword>
<dbReference type="Proteomes" id="UP000284731">
    <property type="component" value="Unassembled WGS sequence"/>
</dbReference>
<accession>A0A412PHL3</accession>
<dbReference type="Gene3D" id="3.90.320.10">
    <property type="match status" value="1"/>
</dbReference>
<dbReference type="GO" id="GO:0005524">
    <property type="term" value="F:ATP binding"/>
    <property type="evidence" value="ECO:0007669"/>
    <property type="project" value="UniProtKB-UniRule"/>
</dbReference>
<dbReference type="GO" id="GO:0004527">
    <property type="term" value="F:exonuclease activity"/>
    <property type="evidence" value="ECO:0007669"/>
    <property type="project" value="UniProtKB-KW"/>
</dbReference>
<dbReference type="AlphaFoldDB" id="A0A412PHL3"/>
<dbReference type="InterPro" id="IPR014017">
    <property type="entry name" value="DNA_helicase_UvrD-like_C"/>
</dbReference>
<feature type="binding site" evidence="14">
    <location>
        <begin position="28"/>
        <end position="35"/>
    </location>
    <ligand>
        <name>ATP</name>
        <dbReference type="ChEBI" id="CHEBI:30616"/>
    </ligand>
</feature>
<evidence type="ECO:0000256" key="8">
    <source>
        <dbReference type="ARBA" id="ARBA00023125"/>
    </source>
</evidence>
<evidence type="ECO:0000313" key="17">
    <source>
        <dbReference type="EMBL" id="RGT57640.1"/>
    </source>
</evidence>
<keyword evidence="3" id="KW-0227">DNA damage</keyword>
<keyword evidence="4 14" id="KW-0378">Hydrolase</keyword>